<dbReference type="EMBL" id="LFYT02000005">
    <property type="protein sequence ID" value="PVE43647.1"/>
    <property type="molecule type" value="Genomic_DNA"/>
</dbReference>
<organism evidence="1 2">
    <name type="scientific">Limnohabitans planktonicus II-D5</name>
    <dbReference type="NCBI Taxonomy" id="1293045"/>
    <lineage>
        <taxon>Bacteria</taxon>
        <taxon>Pseudomonadati</taxon>
        <taxon>Pseudomonadota</taxon>
        <taxon>Betaproteobacteria</taxon>
        <taxon>Burkholderiales</taxon>
        <taxon>Comamonadaceae</taxon>
        <taxon>Limnohabitans</taxon>
    </lineage>
</organism>
<dbReference type="Proteomes" id="UP000037507">
    <property type="component" value="Unassembled WGS sequence"/>
</dbReference>
<dbReference type="STRING" id="1293045.H663_00500"/>
<sequence>MTASIPVDPCLCPLCGQANACAMAASPAQISEPCWCTRVHFSTELLQKLPDAARGKACICQACAQQAATP</sequence>
<evidence type="ECO:0008006" key="3">
    <source>
        <dbReference type="Google" id="ProtNLM"/>
    </source>
</evidence>
<dbReference type="Pfam" id="PF14375">
    <property type="entry name" value="Cys_rich_CWC"/>
    <property type="match status" value="1"/>
</dbReference>
<evidence type="ECO:0000313" key="2">
    <source>
        <dbReference type="Proteomes" id="UP000037507"/>
    </source>
</evidence>
<dbReference type="OrthoDB" id="8912324at2"/>
<protein>
    <recommendedName>
        <fullName evidence="3">Helicase</fullName>
    </recommendedName>
</protein>
<keyword evidence="2" id="KW-1185">Reference proteome</keyword>
<proteinExistence type="predicted"/>
<dbReference type="AlphaFoldDB" id="A0A2T7UG23"/>
<gene>
    <name evidence="1" type="ORF">H663_006555</name>
</gene>
<dbReference type="InterPro" id="IPR032720">
    <property type="entry name" value="Cys_rich_CWC"/>
</dbReference>
<accession>A0A2T7UG23</accession>
<evidence type="ECO:0000313" key="1">
    <source>
        <dbReference type="EMBL" id="PVE43647.1"/>
    </source>
</evidence>
<dbReference type="RefSeq" id="WP_053168762.1">
    <property type="nucleotide sequence ID" value="NZ_LFYT02000005.1"/>
</dbReference>
<reference evidence="1" key="1">
    <citation type="submission" date="2017-04" db="EMBL/GenBank/DDBJ databases">
        <title>Unexpected and diverse lifestyles within the genus Limnohabitans.</title>
        <authorList>
            <person name="Kasalicky V."/>
            <person name="Mehrshad M."/>
            <person name="Andrei S.-A."/>
            <person name="Salcher M."/>
            <person name="Kratochvilova H."/>
            <person name="Simek K."/>
            <person name="Ghai R."/>
        </authorList>
    </citation>
    <scope>NUCLEOTIDE SEQUENCE [LARGE SCALE GENOMIC DNA]</scope>
    <source>
        <strain evidence="1">II-D5</strain>
    </source>
</reference>
<comment type="caution">
    <text evidence="1">The sequence shown here is derived from an EMBL/GenBank/DDBJ whole genome shotgun (WGS) entry which is preliminary data.</text>
</comment>
<name>A0A2T7UG23_9BURK</name>